<dbReference type="SUPFAM" id="SSF55979">
    <property type="entry name" value="DNA clamp"/>
    <property type="match status" value="3"/>
</dbReference>
<evidence type="ECO:0000256" key="10">
    <source>
        <dbReference type="PIRNR" id="PIRNR000804"/>
    </source>
</evidence>
<evidence type="ECO:0000256" key="7">
    <source>
        <dbReference type="ARBA" id="ARBA00022705"/>
    </source>
</evidence>
<dbReference type="CDD" id="cd00140">
    <property type="entry name" value="beta_clamp"/>
    <property type="match status" value="1"/>
</dbReference>
<reference evidence="14" key="2">
    <citation type="submission" date="2021-04" db="EMBL/GenBank/DDBJ databases">
        <authorList>
            <person name="Gilroy R."/>
        </authorList>
    </citation>
    <scope>NUCLEOTIDE SEQUENCE</scope>
    <source>
        <strain evidence="14">5790</strain>
    </source>
</reference>
<dbReference type="Pfam" id="PF00712">
    <property type="entry name" value="DNA_pol3_beta"/>
    <property type="match status" value="1"/>
</dbReference>
<dbReference type="Pfam" id="PF02768">
    <property type="entry name" value="DNA_pol3_beta_3"/>
    <property type="match status" value="1"/>
</dbReference>
<dbReference type="InterPro" id="IPR046938">
    <property type="entry name" value="DNA_clamp_sf"/>
</dbReference>
<reference evidence="14" key="1">
    <citation type="journal article" date="2021" name="PeerJ">
        <title>Extensive microbial diversity within the chicken gut microbiome revealed by metagenomics and culture.</title>
        <authorList>
            <person name="Gilroy R."/>
            <person name="Ravi A."/>
            <person name="Getino M."/>
            <person name="Pursley I."/>
            <person name="Horton D.L."/>
            <person name="Alikhan N.F."/>
            <person name="Baker D."/>
            <person name="Gharbi K."/>
            <person name="Hall N."/>
            <person name="Watson M."/>
            <person name="Adriaenssens E.M."/>
            <person name="Foster-Nyarko E."/>
            <person name="Jarju S."/>
            <person name="Secka A."/>
            <person name="Antonio M."/>
            <person name="Oren A."/>
            <person name="Chaudhuri R.R."/>
            <person name="La Ragione R."/>
            <person name="Hildebrand F."/>
            <person name="Pallen M.J."/>
        </authorList>
    </citation>
    <scope>NUCLEOTIDE SEQUENCE</scope>
    <source>
        <strain evidence="14">5790</strain>
    </source>
</reference>
<dbReference type="SMART" id="SM00480">
    <property type="entry name" value="POL3Bc"/>
    <property type="match status" value="1"/>
</dbReference>
<gene>
    <name evidence="14" type="primary">dnaN</name>
    <name evidence="14" type="ORF">H9900_03055</name>
</gene>
<dbReference type="AlphaFoldDB" id="A0A9D1TLC3"/>
<dbReference type="GO" id="GO:0005737">
    <property type="term" value="C:cytoplasm"/>
    <property type="evidence" value="ECO:0007669"/>
    <property type="project" value="UniProtKB-SubCell"/>
</dbReference>
<dbReference type="GO" id="GO:0006271">
    <property type="term" value="P:DNA strand elongation involved in DNA replication"/>
    <property type="evidence" value="ECO:0007669"/>
    <property type="project" value="TreeGrafter"/>
</dbReference>
<comment type="subcellular location">
    <subcellularLocation>
        <location evidence="1 10">Cytoplasm</location>
    </subcellularLocation>
</comment>
<proteinExistence type="inferred from homology"/>
<keyword evidence="7 10" id="KW-0235">DNA replication</keyword>
<dbReference type="PANTHER" id="PTHR30478:SF0">
    <property type="entry name" value="BETA SLIDING CLAMP"/>
    <property type="match status" value="1"/>
</dbReference>
<evidence type="ECO:0000256" key="4">
    <source>
        <dbReference type="ARBA" id="ARBA00022490"/>
    </source>
</evidence>
<feature type="domain" description="DNA polymerase III beta sliding clamp central" evidence="12">
    <location>
        <begin position="130"/>
        <end position="241"/>
    </location>
</feature>
<evidence type="ECO:0000256" key="1">
    <source>
        <dbReference type="ARBA" id="ARBA00004496"/>
    </source>
</evidence>
<evidence type="ECO:0000256" key="5">
    <source>
        <dbReference type="ARBA" id="ARBA00022679"/>
    </source>
</evidence>
<dbReference type="InterPro" id="IPR022637">
    <property type="entry name" value="DNA_polIII_beta_cen"/>
</dbReference>
<evidence type="ECO:0000259" key="13">
    <source>
        <dbReference type="Pfam" id="PF02768"/>
    </source>
</evidence>
<dbReference type="GO" id="GO:0009360">
    <property type="term" value="C:DNA polymerase III complex"/>
    <property type="evidence" value="ECO:0007669"/>
    <property type="project" value="InterPro"/>
</dbReference>
<name>A0A9D1TLC3_9FIRM</name>
<keyword evidence="8 10" id="KW-0239">DNA-directed DNA polymerase</keyword>
<dbReference type="Pfam" id="PF02767">
    <property type="entry name" value="DNA_pol3_beta_2"/>
    <property type="match status" value="1"/>
</dbReference>
<sequence>MKFICNRDTLNSAVVIVSRAVSQRSSIAALEGIYIKADESGKVTLRGNDLEIGIETAIDADVSSGGEVVLDAKLFVRIMAAASEPEISLETGDNLMTTIKSGHARFDIPGINAEEFPDLPGVEENYSVVLPAGVLKNMIEMTSFAAAKTDNDPTRMGSLLRIRPGKLSMTALDGYRIAQRNVKISGDFAEKDMIIPEKSLVELAKIIGESDDDVRIVAAASHALFSIGGYMLVTRLIDGSFTNFERIIPDSYELELNCAVRDIADSVRRASLIILNELVKGPIKLKITDANINVSCTTTAGSVDDNISIDTPPGADLTIGFYNRYLQDVFSVIKDDYIMMKFNKSVNPLVITPVEGDDYMYMILPIVLRNYS</sequence>
<protein>
    <recommendedName>
        <fullName evidence="3 10">Beta sliding clamp</fullName>
    </recommendedName>
</protein>
<dbReference type="Gene3D" id="3.70.10.10">
    <property type="match status" value="1"/>
</dbReference>
<keyword evidence="5 10" id="KW-0808">Transferase</keyword>
<evidence type="ECO:0000256" key="6">
    <source>
        <dbReference type="ARBA" id="ARBA00022695"/>
    </source>
</evidence>
<evidence type="ECO:0000313" key="15">
    <source>
        <dbReference type="Proteomes" id="UP000824162"/>
    </source>
</evidence>
<comment type="caution">
    <text evidence="14">The sequence shown here is derived from an EMBL/GenBank/DDBJ whole genome shotgun (WGS) entry which is preliminary data.</text>
</comment>
<dbReference type="NCBIfam" id="TIGR00663">
    <property type="entry name" value="dnan"/>
    <property type="match status" value="1"/>
</dbReference>
<dbReference type="EMBL" id="DXIJ01000059">
    <property type="protein sequence ID" value="HIV85772.1"/>
    <property type="molecule type" value="Genomic_DNA"/>
</dbReference>
<keyword evidence="4 10" id="KW-0963">Cytoplasm</keyword>
<dbReference type="GO" id="GO:0003887">
    <property type="term" value="F:DNA-directed DNA polymerase activity"/>
    <property type="evidence" value="ECO:0007669"/>
    <property type="project" value="UniProtKB-UniRule"/>
</dbReference>
<feature type="domain" description="DNA polymerase III beta sliding clamp C-terminal" evidence="13">
    <location>
        <begin position="246"/>
        <end position="366"/>
    </location>
</feature>
<keyword evidence="9" id="KW-0238">DNA-binding</keyword>
<dbReference type="InterPro" id="IPR001001">
    <property type="entry name" value="DNA_polIII_beta"/>
</dbReference>
<comment type="subunit">
    <text evidence="10">Forms a ring-shaped head-to-tail homodimer around DNA.</text>
</comment>
<dbReference type="PIRSF" id="PIRSF000804">
    <property type="entry name" value="DNA_pol_III_b"/>
    <property type="match status" value="1"/>
</dbReference>
<evidence type="ECO:0000256" key="9">
    <source>
        <dbReference type="ARBA" id="ARBA00023125"/>
    </source>
</evidence>
<evidence type="ECO:0000256" key="8">
    <source>
        <dbReference type="ARBA" id="ARBA00022932"/>
    </source>
</evidence>
<evidence type="ECO:0000259" key="11">
    <source>
        <dbReference type="Pfam" id="PF00712"/>
    </source>
</evidence>
<dbReference type="GO" id="GO:0008408">
    <property type="term" value="F:3'-5' exonuclease activity"/>
    <property type="evidence" value="ECO:0007669"/>
    <property type="project" value="InterPro"/>
</dbReference>
<evidence type="ECO:0000256" key="2">
    <source>
        <dbReference type="ARBA" id="ARBA00010752"/>
    </source>
</evidence>
<dbReference type="Proteomes" id="UP000824162">
    <property type="component" value="Unassembled WGS sequence"/>
</dbReference>
<dbReference type="Gene3D" id="3.10.150.10">
    <property type="entry name" value="DNA Polymerase III, subunit A, domain 2"/>
    <property type="match status" value="1"/>
</dbReference>
<dbReference type="InterPro" id="IPR022635">
    <property type="entry name" value="DNA_polIII_beta_C"/>
</dbReference>
<evidence type="ECO:0000256" key="3">
    <source>
        <dbReference type="ARBA" id="ARBA00021035"/>
    </source>
</evidence>
<dbReference type="GO" id="GO:0003677">
    <property type="term" value="F:DNA binding"/>
    <property type="evidence" value="ECO:0007669"/>
    <property type="project" value="UniProtKB-UniRule"/>
</dbReference>
<dbReference type="PANTHER" id="PTHR30478">
    <property type="entry name" value="DNA POLYMERASE III SUBUNIT BETA"/>
    <property type="match status" value="1"/>
</dbReference>
<organism evidence="14 15">
    <name type="scientific">Candidatus Monoglobus merdigallinarum</name>
    <dbReference type="NCBI Taxonomy" id="2838698"/>
    <lineage>
        <taxon>Bacteria</taxon>
        <taxon>Bacillati</taxon>
        <taxon>Bacillota</taxon>
        <taxon>Clostridia</taxon>
        <taxon>Monoglobales</taxon>
        <taxon>Monoglobaceae</taxon>
        <taxon>Monoglobus</taxon>
    </lineage>
</organism>
<keyword evidence="6 10" id="KW-0548">Nucleotidyltransferase</keyword>
<comment type="similarity">
    <text evidence="2 10">Belongs to the beta sliding clamp family.</text>
</comment>
<feature type="domain" description="DNA polymerase III beta sliding clamp N-terminal" evidence="11">
    <location>
        <begin position="1"/>
        <end position="120"/>
    </location>
</feature>
<dbReference type="InterPro" id="IPR022634">
    <property type="entry name" value="DNA_polIII_beta_N"/>
</dbReference>
<evidence type="ECO:0000313" key="14">
    <source>
        <dbReference type="EMBL" id="HIV85772.1"/>
    </source>
</evidence>
<comment type="function">
    <text evidence="10">Confers DNA tethering and processivity to DNA polymerases and other proteins. Acts as a clamp, forming a ring around DNA (a reaction catalyzed by the clamp-loading complex) which diffuses in an ATP-independent manner freely and bidirectionally along dsDNA. Initially characterized for its ability to contact the catalytic subunit of DNA polymerase III (Pol III), a complex, multichain enzyme responsible for most of the replicative synthesis in bacteria; Pol III exhibits 3'-5' exonuclease proofreading activity. The beta chain is required for initiation of replication as well as for processivity of DNA replication.</text>
</comment>
<accession>A0A9D1TLC3</accession>
<evidence type="ECO:0000259" key="12">
    <source>
        <dbReference type="Pfam" id="PF02767"/>
    </source>
</evidence>